<dbReference type="InterPro" id="IPR050476">
    <property type="entry name" value="Insect_CytP450_Detox"/>
</dbReference>
<comment type="cofactor">
    <cofactor evidence="1 13">
        <name>heme</name>
        <dbReference type="ChEBI" id="CHEBI:30413"/>
    </cofactor>
</comment>
<dbReference type="GO" id="GO:0005506">
    <property type="term" value="F:iron ion binding"/>
    <property type="evidence" value="ECO:0007669"/>
    <property type="project" value="InterPro"/>
</dbReference>
<evidence type="ECO:0000313" key="17">
    <source>
        <dbReference type="Proteomes" id="UP001152888"/>
    </source>
</evidence>
<keyword evidence="6 13" id="KW-0479">Metal-binding</keyword>
<keyword evidence="8" id="KW-0492">Microsome</keyword>
<dbReference type="PRINTS" id="PR00385">
    <property type="entry name" value="P450"/>
</dbReference>
<dbReference type="Proteomes" id="UP001152888">
    <property type="component" value="Unassembled WGS sequence"/>
</dbReference>
<evidence type="ECO:0000256" key="1">
    <source>
        <dbReference type="ARBA" id="ARBA00001971"/>
    </source>
</evidence>
<evidence type="ECO:0000256" key="11">
    <source>
        <dbReference type="ARBA" id="ARBA00023033"/>
    </source>
</evidence>
<dbReference type="GO" id="GO:0020037">
    <property type="term" value="F:heme binding"/>
    <property type="evidence" value="ECO:0007669"/>
    <property type="project" value="InterPro"/>
</dbReference>
<reference evidence="16" key="1">
    <citation type="submission" date="2022-03" db="EMBL/GenBank/DDBJ databases">
        <authorList>
            <person name="Sayadi A."/>
        </authorList>
    </citation>
    <scope>NUCLEOTIDE SEQUENCE</scope>
</reference>
<keyword evidence="15" id="KW-1133">Transmembrane helix</keyword>
<comment type="caution">
    <text evidence="16">The sequence shown here is derived from an EMBL/GenBank/DDBJ whole genome shotgun (WGS) entry which is preliminary data.</text>
</comment>
<keyword evidence="9 14" id="KW-0560">Oxidoreductase</keyword>
<keyword evidence="11 14" id="KW-0503">Monooxygenase</keyword>
<evidence type="ECO:0000313" key="16">
    <source>
        <dbReference type="EMBL" id="CAH1987050.1"/>
    </source>
</evidence>
<dbReference type="OrthoDB" id="2789670at2759"/>
<dbReference type="AlphaFoldDB" id="A0A9P0L0T3"/>
<dbReference type="InterPro" id="IPR001128">
    <property type="entry name" value="Cyt_P450"/>
</dbReference>
<proteinExistence type="inferred from homology"/>
<keyword evidence="15" id="KW-0812">Transmembrane</keyword>
<keyword evidence="7" id="KW-0256">Endoplasmic reticulum</keyword>
<dbReference type="GO" id="GO:0005789">
    <property type="term" value="C:endoplasmic reticulum membrane"/>
    <property type="evidence" value="ECO:0007669"/>
    <property type="project" value="UniProtKB-SubCell"/>
</dbReference>
<dbReference type="SUPFAM" id="SSF48264">
    <property type="entry name" value="Cytochrome P450"/>
    <property type="match status" value="1"/>
</dbReference>
<dbReference type="GO" id="GO:0004497">
    <property type="term" value="F:monooxygenase activity"/>
    <property type="evidence" value="ECO:0007669"/>
    <property type="project" value="UniProtKB-KW"/>
</dbReference>
<feature type="binding site" description="axial binding residue" evidence="13">
    <location>
        <position position="489"/>
    </location>
    <ligand>
        <name>heme</name>
        <dbReference type="ChEBI" id="CHEBI:30413"/>
    </ligand>
    <ligandPart>
        <name>Fe</name>
        <dbReference type="ChEBI" id="CHEBI:18248"/>
    </ligandPart>
</feature>
<dbReference type="InterPro" id="IPR002401">
    <property type="entry name" value="Cyt_P450_E_grp-I"/>
</dbReference>
<gene>
    <name evidence="16" type="ORF">ACAOBT_LOCUS17639</name>
</gene>
<dbReference type="PANTHER" id="PTHR24292">
    <property type="entry name" value="CYTOCHROME P450"/>
    <property type="match status" value="1"/>
</dbReference>
<dbReference type="FunFam" id="1.10.630.10:FF:000042">
    <property type="entry name" value="Cytochrome P450"/>
    <property type="match status" value="1"/>
</dbReference>
<evidence type="ECO:0000256" key="9">
    <source>
        <dbReference type="ARBA" id="ARBA00023002"/>
    </source>
</evidence>
<dbReference type="PRINTS" id="PR00463">
    <property type="entry name" value="EP450I"/>
</dbReference>
<evidence type="ECO:0000256" key="15">
    <source>
        <dbReference type="SAM" id="Phobius"/>
    </source>
</evidence>
<evidence type="ECO:0000256" key="10">
    <source>
        <dbReference type="ARBA" id="ARBA00023004"/>
    </source>
</evidence>
<evidence type="ECO:0008006" key="18">
    <source>
        <dbReference type="Google" id="ProtNLM"/>
    </source>
</evidence>
<keyword evidence="12 15" id="KW-0472">Membrane</keyword>
<comment type="similarity">
    <text evidence="4 14">Belongs to the cytochrome P450 family.</text>
</comment>
<dbReference type="EMBL" id="CAKOFQ010007009">
    <property type="protein sequence ID" value="CAH1987050.1"/>
    <property type="molecule type" value="Genomic_DNA"/>
</dbReference>
<keyword evidence="10 13" id="KW-0408">Iron</keyword>
<dbReference type="CDD" id="cd11056">
    <property type="entry name" value="CYP6-like"/>
    <property type="match status" value="1"/>
</dbReference>
<evidence type="ECO:0000256" key="4">
    <source>
        <dbReference type="ARBA" id="ARBA00010617"/>
    </source>
</evidence>
<protein>
    <recommendedName>
        <fullName evidence="18">Cytochrome P450</fullName>
    </recommendedName>
</protein>
<dbReference type="GO" id="GO:0016705">
    <property type="term" value="F:oxidoreductase activity, acting on paired donors, with incorporation or reduction of molecular oxygen"/>
    <property type="evidence" value="ECO:0007669"/>
    <property type="project" value="InterPro"/>
</dbReference>
<evidence type="ECO:0000256" key="12">
    <source>
        <dbReference type="ARBA" id="ARBA00023136"/>
    </source>
</evidence>
<evidence type="ECO:0000256" key="14">
    <source>
        <dbReference type="RuleBase" id="RU000461"/>
    </source>
</evidence>
<evidence type="ECO:0000256" key="8">
    <source>
        <dbReference type="ARBA" id="ARBA00022848"/>
    </source>
</evidence>
<evidence type="ECO:0000256" key="6">
    <source>
        <dbReference type="ARBA" id="ARBA00022723"/>
    </source>
</evidence>
<evidence type="ECO:0000256" key="3">
    <source>
        <dbReference type="ARBA" id="ARBA00004406"/>
    </source>
</evidence>
<dbReference type="PROSITE" id="PS00086">
    <property type="entry name" value="CYTOCHROME_P450"/>
    <property type="match status" value="1"/>
</dbReference>
<dbReference type="InterPro" id="IPR036396">
    <property type="entry name" value="Cyt_P450_sf"/>
</dbReference>
<evidence type="ECO:0000256" key="2">
    <source>
        <dbReference type="ARBA" id="ARBA00004174"/>
    </source>
</evidence>
<dbReference type="PANTHER" id="PTHR24292:SF54">
    <property type="entry name" value="CYP9F3-RELATED"/>
    <property type="match status" value="1"/>
</dbReference>
<organism evidence="16 17">
    <name type="scientific">Acanthoscelides obtectus</name>
    <name type="common">Bean weevil</name>
    <name type="synonym">Bruchus obtectus</name>
    <dbReference type="NCBI Taxonomy" id="200917"/>
    <lineage>
        <taxon>Eukaryota</taxon>
        <taxon>Metazoa</taxon>
        <taxon>Ecdysozoa</taxon>
        <taxon>Arthropoda</taxon>
        <taxon>Hexapoda</taxon>
        <taxon>Insecta</taxon>
        <taxon>Pterygota</taxon>
        <taxon>Neoptera</taxon>
        <taxon>Endopterygota</taxon>
        <taxon>Coleoptera</taxon>
        <taxon>Polyphaga</taxon>
        <taxon>Cucujiformia</taxon>
        <taxon>Chrysomeloidea</taxon>
        <taxon>Chrysomelidae</taxon>
        <taxon>Bruchinae</taxon>
        <taxon>Bruchini</taxon>
        <taxon>Acanthoscelides</taxon>
    </lineage>
</organism>
<evidence type="ECO:0000256" key="13">
    <source>
        <dbReference type="PIRSR" id="PIRSR602401-1"/>
    </source>
</evidence>
<sequence length="546" mass="63353">MKNKYALEKSFIIFSITKMIGLLVAAVTVILCICLYLHRRFTYWVRKNVKQLDTTWILGNSDKATLRQESFADMVKRVYDADRGERYTGIYQMSIPTLLVRDIDLLKQVCVKDFDHFVDHMTFIPDNCDPLWAKNLFALKGQRWKEMRPILSPSFTSSKMRAMFLLMSDCAKRFTQFFADKNDEIVELEMKDSFTRYCNDVIATCAFGIECDSLRQPNNAFYLMGKRTTNFSSLSMQLKFIALSAVPWLFELLKIPIFDDEIKQFFYSLVNDTIKTREEKGIVRPDMIHLLMEARKGETKQEEDNVIDTGFSTVQESNALKGKASPVEITNQDIASQVMIFFFGGFDSVSNLMCFMAHELAENPDVQDRLRDEIMQTTNACNGKLTYEALLKMKYMDMVVSETLRKWPNAVAVDRVCTKPYTVEPSKPGEIPLHLKENDVLWIPIYGLHHDYRYFPHPERFDPERFSDENKDKIIPYTYLPFGCGPRNCIGSRFALLETKAVFFHLLTQFEIVPTNKTQIPLKLDKRSFPMVAENGFWVGLKKLNQ</sequence>
<evidence type="ECO:0000256" key="5">
    <source>
        <dbReference type="ARBA" id="ARBA00022617"/>
    </source>
</evidence>
<dbReference type="Pfam" id="PF00067">
    <property type="entry name" value="p450"/>
    <property type="match status" value="1"/>
</dbReference>
<keyword evidence="17" id="KW-1185">Reference proteome</keyword>
<dbReference type="Gene3D" id="1.10.630.10">
    <property type="entry name" value="Cytochrome P450"/>
    <property type="match status" value="1"/>
</dbReference>
<dbReference type="InterPro" id="IPR017972">
    <property type="entry name" value="Cyt_P450_CS"/>
</dbReference>
<name>A0A9P0L0T3_ACAOB</name>
<accession>A0A9P0L0T3</accession>
<evidence type="ECO:0000256" key="7">
    <source>
        <dbReference type="ARBA" id="ARBA00022824"/>
    </source>
</evidence>
<comment type="subcellular location">
    <subcellularLocation>
        <location evidence="3">Endoplasmic reticulum membrane</location>
        <topology evidence="3">Peripheral membrane protein</topology>
    </subcellularLocation>
    <subcellularLocation>
        <location evidence="2">Microsome membrane</location>
        <topology evidence="2">Peripheral membrane protein</topology>
    </subcellularLocation>
</comment>
<feature type="transmembrane region" description="Helical" evidence="15">
    <location>
        <begin position="12"/>
        <end position="37"/>
    </location>
</feature>
<keyword evidence="5 13" id="KW-0349">Heme</keyword>